<gene>
    <name evidence="1" type="ORF">Hyperionvirus22_12</name>
</gene>
<protein>
    <submittedName>
        <fullName evidence="1">Uncharacterized protein</fullName>
    </submittedName>
</protein>
<dbReference type="EMBL" id="MK072404">
    <property type="protein sequence ID" value="AYV84311.1"/>
    <property type="molecule type" value="Genomic_DNA"/>
</dbReference>
<evidence type="ECO:0000313" key="1">
    <source>
        <dbReference type="EMBL" id="AYV84311.1"/>
    </source>
</evidence>
<reference evidence="1" key="1">
    <citation type="submission" date="2018-10" db="EMBL/GenBank/DDBJ databases">
        <title>Hidden diversity of soil giant viruses.</title>
        <authorList>
            <person name="Schulz F."/>
            <person name="Alteio L."/>
            <person name="Goudeau D."/>
            <person name="Ryan E.M."/>
            <person name="Malmstrom R.R."/>
            <person name="Blanchard J."/>
            <person name="Woyke T."/>
        </authorList>
    </citation>
    <scope>NUCLEOTIDE SEQUENCE</scope>
    <source>
        <strain evidence="1">HYV1</strain>
    </source>
</reference>
<sequence>MTKKLTFSEFIKTDYESAQSMFEAASKLFEGGVTLKNVHVGQYIKKISRMDNCFELLRLLTYENLISLKQFGPLWNKLVAESSEDDDIEGKNFVWVDQLMNNNFEFTEGILEEMKMFMPRERVNLIFKKDAGVVSMDDFYIVCEIGGMDDVKKILNDCELVPDVMCLYKGWLNERVKCEDLYQCLVENGLGKGSVLTTRLLELGKIMGESDYDVIDVVIGKGGVLCLDDLRIIYEIMRLSDVVKYSRIAVGHGVEMEVDLLLLFEHEAYYDNLVELYDLFFVELKLIPDNDFCNRVLEIDCVDLYDYLVEKGLFVYGEVSLEKACVGGNVYLVKTLVNMKYRMSDKDFNNLFDSGGWKVGESLENLEFYVNFGGLKVTYKIVEKLFVNKIFLENLDGYGLRYDDNIYFLYYRYDKYRESDLKLKENGLFKKYYVKMVESIGDLIEFRNVFDKFNVSLGEIKESMVKFGRVPDQYCYEYALRHSRNRKNGIIDWLEGEYGFKPTIMVLKYFENGIESYDLKFVGKYFGDNKMAHHPSNGDWEKLFIVCEK</sequence>
<organism evidence="1">
    <name type="scientific">Hyperionvirus sp</name>
    <dbReference type="NCBI Taxonomy" id="2487770"/>
    <lineage>
        <taxon>Viruses</taxon>
        <taxon>Varidnaviria</taxon>
        <taxon>Bamfordvirae</taxon>
        <taxon>Nucleocytoviricota</taxon>
        <taxon>Megaviricetes</taxon>
        <taxon>Imitervirales</taxon>
        <taxon>Mimiviridae</taxon>
        <taxon>Klosneuvirinae</taxon>
    </lineage>
</organism>
<name>A0A3G5ADG8_9VIRU</name>
<proteinExistence type="predicted"/>
<accession>A0A3G5ADG8</accession>